<reference evidence="6 7" key="1">
    <citation type="submission" date="2016-10" db="EMBL/GenBank/DDBJ databases">
        <title>Reductive evolution of mitochondrial metabolism and differential evolution of invasion-related proteins in Cryptosporidium.</title>
        <authorList>
            <person name="Liu S."/>
            <person name="Roellig D.M."/>
            <person name="Guo Y."/>
            <person name="Li N."/>
            <person name="Frace M.A."/>
            <person name="Tang K."/>
            <person name="Zhang L."/>
            <person name="Feng Y."/>
            <person name="Xiao L."/>
        </authorList>
    </citation>
    <scope>NUCLEOTIDE SEQUENCE [LARGE SCALE GENOMIC DNA]</scope>
    <source>
        <strain evidence="6">39726</strain>
    </source>
</reference>
<dbReference type="InterPro" id="IPR003958">
    <property type="entry name" value="CBFA_NFYB_domain"/>
</dbReference>
<comment type="caution">
    <text evidence="6">The sequence shown here is derived from an EMBL/GenBank/DDBJ whole genome shotgun (WGS) entry which is preliminary data.</text>
</comment>
<evidence type="ECO:0000256" key="1">
    <source>
        <dbReference type="ARBA" id="ARBA00009053"/>
    </source>
</evidence>
<evidence type="ECO:0000256" key="4">
    <source>
        <dbReference type="ARBA" id="ARBA00023163"/>
    </source>
</evidence>
<dbReference type="PANTHER" id="PTHR11064">
    <property type="entry name" value="CCAAT-BINDING TRANSCRIPTION FACTOR-RELATED"/>
    <property type="match status" value="1"/>
</dbReference>
<sequence length="411" mass="46942">MNNELTFQVNVPFINKANCNYVSNIGKLSNESEIIVDNYEDSEFIPDSDGSDLSLPINNIGRMMKLSIPGSAKISRESKMLMQQISKDFIGCISSQAGEICTSNKRRVLNGEDIINALSSFGFGDYTGTLINYLNIWRGLKQSRNIKSFGNIYKSNTSSLSFSENYQSSENDQSLEYNYSNTSQIVNQKPENNECSKYFIQSNSSINNQQITYTNSPKYTNNAIYDFTNSNIDGNINIHSPKYSEITQENTSASYINSKNQINTLLLSPTKSINFINESSPITPKSMFPLNQPVKRKRISQEEFGIVNIVDNIEQNINFNVKCNMNYNIKNLTEAESIENTTFQENIKSMNNFSKYNNNLDFSSNQYKQDDIFLNKNESSFDSYFSSDLYIQDESENDTEYYTYPTRLFIS</sequence>
<organism evidence="6 7">
    <name type="scientific">Cryptosporidium ubiquitum</name>
    <dbReference type="NCBI Taxonomy" id="857276"/>
    <lineage>
        <taxon>Eukaryota</taxon>
        <taxon>Sar</taxon>
        <taxon>Alveolata</taxon>
        <taxon>Apicomplexa</taxon>
        <taxon>Conoidasida</taxon>
        <taxon>Coccidia</taxon>
        <taxon>Eucoccidiorida</taxon>
        <taxon>Eimeriorina</taxon>
        <taxon>Cryptosporidiidae</taxon>
        <taxon>Cryptosporidium</taxon>
    </lineage>
</organism>
<keyword evidence="4" id="KW-0804">Transcription</keyword>
<feature type="domain" description="Transcription factor CBF/NF-Y/archaeal histone" evidence="5">
    <location>
        <begin position="54"/>
        <end position="118"/>
    </location>
</feature>
<dbReference type="SUPFAM" id="SSF47113">
    <property type="entry name" value="Histone-fold"/>
    <property type="match status" value="1"/>
</dbReference>
<dbReference type="Pfam" id="PF00808">
    <property type="entry name" value="CBFD_NFYB_HMF"/>
    <property type="match status" value="1"/>
</dbReference>
<dbReference type="InterPro" id="IPR027113">
    <property type="entry name" value="Transc_fact_NFYB/HAP3"/>
</dbReference>
<proteinExistence type="inferred from homology"/>
<evidence type="ECO:0000256" key="2">
    <source>
        <dbReference type="ARBA" id="ARBA00023015"/>
    </source>
</evidence>
<accession>A0A1J4MG29</accession>
<protein>
    <submittedName>
        <fullName evidence="6">CCAAT-box DNA binding protein subunit B</fullName>
    </submittedName>
</protein>
<dbReference type="GO" id="GO:0000978">
    <property type="term" value="F:RNA polymerase II cis-regulatory region sequence-specific DNA binding"/>
    <property type="evidence" value="ECO:0007669"/>
    <property type="project" value="TreeGrafter"/>
</dbReference>
<dbReference type="GO" id="GO:0001228">
    <property type="term" value="F:DNA-binding transcription activator activity, RNA polymerase II-specific"/>
    <property type="evidence" value="ECO:0007669"/>
    <property type="project" value="InterPro"/>
</dbReference>
<dbReference type="GO" id="GO:0046982">
    <property type="term" value="F:protein heterodimerization activity"/>
    <property type="evidence" value="ECO:0007669"/>
    <property type="project" value="InterPro"/>
</dbReference>
<evidence type="ECO:0000256" key="3">
    <source>
        <dbReference type="ARBA" id="ARBA00023125"/>
    </source>
</evidence>
<dbReference type="OrthoDB" id="386949at2759"/>
<gene>
    <name evidence="6" type="ORF">cubi_01329</name>
</gene>
<dbReference type="EMBL" id="LRBP01000025">
    <property type="protein sequence ID" value="OII71996.1"/>
    <property type="molecule type" value="Genomic_DNA"/>
</dbReference>
<name>A0A1J4MG29_9CRYT</name>
<keyword evidence="7" id="KW-1185">Reference proteome</keyword>
<evidence type="ECO:0000259" key="5">
    <source>
        <dbReference type="Pfam" id="PF00808"/>
    </source>
</evidence>
<dbReference type="GeneID" id="39978120"/>
<dbReference type="AlphaFoldDB" id="A0A1J4MG29"/>
<dbReference type="GO" id="GO:0016602">
    <property type="term" value="C:CCAAT-binding factor complex"/>
    <property type="evidence" value="ECO:0007669"/>
    <property type="project" value="InterPro"/>
</dbReference>
<dbReference type="CDD" id="cd22907">
    <property type="entry name" value="HFD_NFYB"/>
    <property type="match status" value="1"/>
</dbReference>
<dbReference type="Gene3D" id="1.10.20.10">
    <property type="entry name" value="Histone, subunit A"/>
    <property type="match status" value="1"/>
</dbReference>
<keyword evidence="2" id="KW-0805">Transcription regulation</keyword>
<comment type="similarity">
    <text evidence="1">Belongs to the NFYB/HAP3 subunit family.</text>
</comment>
<evidence type="ECO:0000313" key="7">
    <source>
        <dbReference type="Proteomes" id="UP000186176"/>
    </source>
</evidence>
<evidence type="ECO:0000313" key="6">
    <source>
        <dbReference type="EMBL" id="OII71996.1"/>
    </source>
</evidence>
<dbReference type="RefSeq" id="XP_028873568.1">
    <property type="nucleotide sequence ID" value="XM_029018341.1"/>
</dbReference>
<dbReference type="PANTHER" id="PTHR11064:SF9">
    <property type="entry name" value="NUCLEAR TRANSCRIPTION FACTOR Y SUBUNIT BETA"/>
    <property type="match status" value="1"/>
</dbReference>
<dbReference type="Proteomes" id="UP000186176">
    <property type="component" value="Unassembled WGS sequence"/>
</dbReference>
<dbReference type="VEuPathDB" id="CryptoDB:cubi_01329"/>
<keyword evidence="3" id="KW-0238">DNA-binding</keyword>
<dbReference type="InterPro" id="IPR009072">
    <property type="entry name" value="Histone-fold"/>
</dbReference>